<dbReference type="AlphaFoldDB" id="A0A9W6XQI5"/>
<dbReference type="InterPro" id="IPR013328">
    <property type="entry name" value="6PGD_dom2"/>
</dbReference>
<dbReference type="InterPro" id="IPR006115">
    <property type="entry name" value="6PGDH_NADP-bd"/>
</dbReference>
<dbReference type="InterPro" id="IPR036291">
    <property type="entry name" value="NAD(P)-bd_dom_sf"/>
</dbReference>
<name>A0A9W6XQI5_9STRA</name>
<dbReference type="Gene3D" id="3.40.50.720">
    <property type="entry name" value="NAD(P)-binding Rossmann-like Domain"/>
    <property type="match status" value="1"/>
</dbReference>
<feature type="domain" description="3-hydroxyisobutyrate dehydrogenase-like NAD-binding" evidence="4">
    <location>
        <begin position="121"/>
        <end position="237"/>
    </location>
</feature>
<feature type="transmembrane region" description="Helical" evidence="2">
    <location>
        <begin position="492"/>
        <end position="510"/>
    </location>
</feature>
<dbReference type="SUPFAM" id="SSF51735">
    <property type="entry name" value="NAD(P)-binding Rossmann-fold domains"/>
    <property type="match status" value="1"/>
</dbReference>
<dbReference type="GO" id="GO:0051287">
    <property type="term" value="F:NAD binding"/>
    <property type="evidence" value="ECO:0007669"/>
    <property type="project" value="InterPro"/>
</dbReference>
<dbReference type="PANTHER" id="PTHR43060:SF15">
    <property type="entry name" value="3-HYDROXYISOBUTYRATE DEHYDROGENASE-LIKE 1, MITOCHONDRIAL-RELATED"/>
    <property type="match status" value="1"/>
</dbReference>
<evidence type="ECO:0000259" key="3">
    <source>
        <dbReference type="Pfam" id="PF03446"/>
    </source>
</evidence>
<protein>
    <submittedName>
        <fullName evidence="5">Unnamed protein product</fullName>
    </submittedName>
</protein>
<reference evidence="5" key="1">
    <citation type="submission" date="2023-04" db="EMBL/GenBank/DDBJ databases">
        <title>Phytophthora fragariaefolia NBRC 109709.</title>
        <authorList>
            <person name="Ichikawa N."/>
            <person name="Sato H."/>
            <person name="Tonouchi N."/>
        </authorList>
    </citation>
    <scope>NUCLEOTIDE SEQUENCE</scope>
    <source>
        <strain evidence="5">NBRC 109709</strain>
    </source>
</reference>
<dbReference type="EMBL" id="BSXT01001715">
    <property type="protein sequence ID" value="GMF44588.1"/>
    <property type="molecule type" value="Genomic_DNA"/>
</dbReference>
<feature type="compositionally biased region" description="Basic and acidic residues" evidence="1">
    <location>
        <begin position="284"/>
        <end position="296"/>
    </location>
</feature>
<evidence type="ECO:0000313" key="5">
    <source>
        <dbReference type="EMBL" id="GMF44588.1"/>
    </source>
</evidence>
<dbReference type="OrthoDB" id="435038at2759"/>
<dbReference type="SUPFAM" id="SSF48179">
    <property type="entry name" value="6-phosphogluconate dehydrogenase C-terminal domain-like"/>
    <property type="match status" value="1"/>
</dbReference>
<sequence>MVVAVKPRYVPGEYIVFGIVGYPSDVHKVFLDPEWGVLSSIKSGGVIVDMTTSEPSLAKEIYEAAKQKGVSSLDAPVSGGDVGAREGTLSIMVGGDANTVESTMPLFEIMGKNIRHMGGAGAGQHTKMVNQILIATNMIGVVEGLLYAQKSGLDVEEAIRAVSAGAAGSWSISNLGPRIAKRNFDPGFFVEHFVKDMGIALKEAERMNLSLPGLALANQLYVAVKAQGHGRLGTQSLMLALEQLNGKCHALIAPRRYHVEVVLVRVSAKYYVLANSSLKPRSSSKKEEKSLKERIPHTSRGAMDLPDEELKQPLVDPQEDATPPRPGSAGSNRMMRNAPVDAGAEEEKEEAPRGQGIRPLQPQKLPYAAPNVHPYAVPQYQPQGYGGGAGTAWGGGQDEENGGDQGITVDIVFSGMYTLAAAFTIIQGFGMLIHFTYAAAIILYDLKSVVNSVSVEMYLPFLGNYLGRAATILFFAVLCAQTYEYAGWTKFIVLYNLLVATLQGFVYFTTKTVTPSQLQMDDLPDL</sequence>
<dbReference type="Pfam" id="PF14833">
    <property type="entry name" value="NAD_binding_11"/>
    <property type="match status" value="1"/>
</dbReference>
<dbReference type="PANTHER" id="PTHR43060">
    <property type="entry name" value="3-HYDROXYISOBUTYRATE DEHYDROGENASE-LIKE 1, MITOCHONDRIAL-RELATED"/>
    <property type="match status" value="1"/>
</dbReference>
<keyword evidence="2" id="KW-0812">Transmembrane</keyword>
<dbReference type="InterPro" id="IPR008927">
    <property type="entry name" value="6-PGluconate_DH-like_C_sf"/>
</dbReference>
<feature type="domain" description="6-phosphogluconate dehydrogenase NADP-binding" evidence="3">
    <location>
        <begin position="15"/>
        <end position="118"/>
    </location>
</feature>
<feature type="transmembrane region" description="Helical" evidence="2">
    <location>
        <begin position="416"/>
        <end position="444"/>
    </location>
</feature>
<feature type="region of interest" description="Disordered" evidence="1">
    <location>
        <begin position="278"/>
        <end position="362"/>
    </location>
</feature>
<keyword evidence="2" id="KW-0472">Membrane</keyword>
<evidence type="ECO:0000256" key="1">
    <source>
        <dbReference type="SAM" id="MobiDB-lite"/>
    </source>
</evidence>
<keyword evidence="6" id="KW-1185">Reference proteome</keyword>
<dbReference type="InterPro" id="IPR029154">
    <property type="entry name" value="HIBADH-like_NADP-bd"/>
</dbReference>
<feature type="transmembrane region" description="Helical" evidence="2">
    <location>
        <begin position="465"/>
        <end position="486"/>
    </location>
</feature>
<dbReference type="Pfam" id="PF03446">
    <property type="entry name" value="NAD_binding_2"/>
    <property type="match status" value="1"/>
</dbReference>
<evidence type="ECO:0000259" key="4">
    <source>
        <dbReference type="Pfam" id="PF14833"/>
    </source>
</evidence>
<dbReference type="GO" id="GO:0050661">
    <property type="term" value="F:NADP binding"/>
    <property type="evidence" value="ECO:0007669"/>
    <property type="project" value="InterPro"/>
</dbReference>
<keyword evidence="2" id="KW-1133">Transmembrane helix</keyword>
<comment type="caution">
    <text evidence="5">The sequence shown here is derived from an EMBL/GenBank/DDBJ whole genome shotgun (WGS) entry which is preliminary data.</text>
</comment>
<dbReference type="Gene3D" id="1.10.1040.10">
    <property type="entry name" value="N-(1-d-carboxylethyl)-l-norvaline Dehydrogenase, domain 2"/>
    <property type="match status" value="1"/>
</dbReference>
<evidence type="ECO:0000313" key="6">
    <source>
        <dbReference type="Proteomes" id="UP001165121"/>
    </source>
</evidence>
<proteinExistence type="predicted"/>
<dbReference type="Proteomes" id="UP001165121">
    <property type="component" value="Unassembled WGS sequence"/>
</dbReference>
<gene>
    <name evidence="5" type="ORF">Pfra01_001559700</name>
</gene>
<evidence type="ECO:0000256" key="2">
    <source>
        <dbReference type="SAM" id="Phobius"/>
    </source>
</evidence>
<accession>A0A9W6XQI5</accession>
<organism evidence="5 6">
    <name type="scientific">Phytophthora fragariaefolia</name>
    <dbReference type="NCBI Taxonomy" id="1490495"/>
    <lineage>
        <taxon>Eukaryota</taxon>
        <taxon>Sar</taxon>
        <taxon>Stramenopiles</taxon>
        <taxon>Oomycota</taxon>
        <taxon>Peronosporomycetes</taxon>
        <taxon>Peronosporales</taxon>
        <taxon>Peronosporaceae</taxon>
        <taxon>Phytophthora</taxon>
    </lineage>
</organism>